<dbReference type="CDD" id="cd18791">
    <property type="entry name" value="SF2_C_RHA"/>
    <property type="match status" value="1"/>
</dbReference>
<dbReference type="InterPro" id="IPR011545">
    <property type="entry name" value="DEAD/DEAH_box_helicase_dom"/>
</dbReference>
<dbReference type="PROSITE" id="PS51192">
    <property type="entry name" value="HELICASE_ATP_BIND_1"/>
    <property type="match status" value="1"/>
</dbReference>
<dbReference type="GO" id="GO:0005730">
    <property type="term" value="C:nucleolus"/>
    <property type="evidence" value="ECO:0007669"/>
    <property type="project" value="TreeGrafter"/>
</dbReference>
<name>A0A7S4AWM6_9STRA</name>
<feature type="region of interest" description="Disordered" evidence="9">
    <location>
        <begin position="44"/>
        <end position="125"/>
    </location>
</feature>
<feature type="compositionally biased region" description="Acidic residues" evidence="9">
    <location>
        <begin position="963"/>
        <end position="975"/>
    </location>
</feature>
<keyword evidence="3" id="KW-0547">Nucleotide-binding</keyword>
<dbReference type="GO" id="GO:0003724">
    <property type="term" value="F:RNA helicase activity"/>
    <property type="evidence" value="ECO:0007669"/>
    <property type="project" value="UniProtKB-EC"/>
</dbReference>
<dbReference type="SMART" id="SM00490">
    <property type="entry name" value="HELICc"/>
    <property type="match status" value="1"/>
</dbReference>
<evidence type="ECO:0000256" key="3">
    <source>
        <dbReference type="ARBA" id="ARBA00022741"/>
    </source>
</evidence>
<feature type="region of interest" description="Disordered" evidence="9">
    <location>
        <begin position="662"/>
        <end position="701"/>
    </location>
</feature>
<feature type="domain" description="Helicase ATP-binding" evidence="10">
    <location>
        <begin position="404"/>
        <end position="595"/>
    </location>
</feature>
<dbReference type="Gene3D" id="3.40.50.300">
    <property type="entry name" value="P-loop containing nucleotide triphosphate hydrolases"/>
    <property type="match status" value="2"/>
</dbReference>
<dbReference type="PANTHER" id="PTHR18934:SF99">
    <property type="entry name" value="ATP-DEPENDENT RNA HELICASE DHX37-RELATED"/>
    <property type="match status" value="1"/>
</dbReference>
<feature type="domain" description="Helicase C-terminal" evidence="11">
    <location>
        <begin position="690"/>
        <end position="861"/>
    </location>
</feature>
<dbReference type="PROSITE" id="PS51194">
    <property type="entry name" value="HELICASE_CTER"/>
    <property type="match status" value="1"/>
</dbReference>
<evidence type="ECO:0000313" key="12">
    <source>
        <dbReference type="EMBL" id="CAE0729461.1"/>
    </source>
</evidence>
<evidence type="ECO:0000259" key="11">
    <source>
        <dbReference type="PROSITE" id="PS51194"/>
    </source>
</evidence>
<dbReference type="SMART" id="SM00487">
    <property type="entry name" value="DEXDc"/>
    <property type="match status" value="1"/>
</dbReference>
<feature type="region of interest" description="Disordered" evidence="9">
    <location>
        <begin position="953"/>
        <end position="975"/>
    </location>
</feature>
<keyword evidence="5" id="KW-0347">Helicase</keyword>
<dbReference type="GO" id="GO:0005524">
    <property type="term" value="F:ATP binding"/>
    <property type="evidence" value="ECO:0007669"/>
    <property type="project" value="UniProtKB-KW"/>
</dbReference>
<accession>A0A7S4AWM6</accession>
<evidence type="ECO:0000256" key="9">
    <source>
        <dbReference type="SAM" id="MobiDB-lite"/>
    </source>
</evidence>
<feature type="compositionally biased region" description="Basic and acidic residues" evidence="9">
    <location>
        <begin position="44"/>
        <end position="53"/>
    </location>
</feature>
<dbReference type="Pfam" id="PF23362">
    <property type="entry name" value="DHX37_C"/>
    <property type="match status" value="1"/>
</dbReference>
<dbReference type="SUPFAM" id="SSF52540">
    <property type="entry name" value="P-loop containing nucleoside triphosphate hydrolases"/>
    <property type="match status" value="1"/>
</dbReference>
<dbReference type="GO" id="GO:0016787">
    <property type="term" value="F:hydrolase activity"/>
    <property type="evidence" value="ECO:0007669"/>
    <property type="project" value="UniProtKB-KW"/>
</dbReference>
<feature type="compositionally biased region" description="Polar residues" evidence="9">
    <location>
        <begin position="953"/>
        <end position="962"/>
    </location>
</feature>
<evidence type="ECO:0000256" key="5">
    <source>
        <dbReference type="ARBA" id="ARBA00022806"/>
    </source>
</evidence>
<organism evidence="12">
    <name type="scientific">Pseudo-nitzschia australis</name>
    <dbReference type="NCBI Taxonomy" id="44445"/>
    <lineage>
        <taxon>Eukaryota</taxon>
        <taxon>Sar</taxon>
        <taxon>Stramenopiles</taxon>
        <taxon>Ochrophyta</taxon>
        <taxon>Bacillariophyta</taxon>
        <taxon>Bacillariophyceae</taxon>
        <taxon>Bacillariophycidae</taxon>
        <taxon>Bacillariales</taxon>
        <taxon>Bacillariaceae</taxon>
        <taxon>Pseudo-nitzschia</taxon>
    </lineage>
</organism>
<dbReference type="InterPro" id="IPR001650">
    <property type="entry name" value="Helicase_C-like"/>
</dbReference>
<feature type="compositionally biased region" description="Acidic residues" evidence="9">
    <location>
        <begin position="691"/>
        <end position="701"/>
    </location>
</feature>
<dbReference type="Pfam" id="PF00271">
    <property type="entry name" value="Helicase_C"/>
    <property type="match status" value="1"/>
</dbReference>
<keyword evidence="8" id="KW-0175">Coiled coil</keyword>
<dbReference type="InterPro" id="IPR007502">
    <property type="entry name" value="Helicase-assoc_dom"/>
</dbReference>
<dbReference type="InterPro" id="IPR056371">
    <property type="entry name" value="DHX37-like_C"/>
</dbReference>
<comment type="catalytic activity">
    <reaction evidence="7">
        <text>ATP + H2O = ADP + phosphate + H(+)</text>
        <dbReference type="Rhea" id="RHEA:13065"/>
        <dbReference type="ChEBI" id="CHEBI:15377"/>
        <dbReference type="ChEBI" id="CHEBI:15378"/>
        <dbReference type="ChEBI" id="CHEBI:30616"/>
        <dbReference type="ChEBI" id="CHEBI:43474"/>
        <dbReference type="ChEBI" id="CHEBI:456216"/>
        <dbReference type="EC" id="3.6.4.13"/>
    </reaction>
</comment>
<gene>
    <name evidence="12" type="ORF">PAUS00366_LOCUS22246</name>
</gene>
<evidence type="ECO:0000259" key="10">
    <source>
        <dbReference type="PROSITE" id="PS51192"/>
    </source>
</evidence>
<feature type="coiled-coil region" evidence="8">
    <location>
        <begin position="130"/>
        <end position="164"/>
    </location>
</feature>
<evidence type="ECO:0000256" key="4">
    <source>
        <dbReference type="ARBA" id="ARBA00022801"/>
    </source>
</evidence>
<protein>
    <recommendedName>
        <fullName evidence="2">RNA helicase</fullName>
        <ecNumber evidence="2">3.6.4.13</ecNumber>
    </recommendedName>
</protein>
<sequence>MRRSKSDPAKYARNYRKISQRRMTQYDGLDEEKEIKRLRSILRNSEKHLKDVDESPSVAQENGDKKKRKWRAENEKANAESTDTSMLSKDFLAEQGHGEFGGDDNPLVVMPKKKKKRDKKSVVQLTPQEIKEARVLQKKTARKLQQLETRAAQKKKRAELYKKLQEDQELQADLQPLLLASGKLSRKETDTKKQAVKKIFNKERAGLSITKEEEDLLYPERAVVNELPTSLHSNNASMFLKSTNKADALEIKNTKKIGKRRMDKRYSEMASAEEMERDIKDISDSTRSSSDEAKLSEPLKTQPSAGVDFAAQMMASLSQVKEKAKEKQAEKSDVRQQKITDDDATPKKRYIPTNPTILKTAATMGLESTAQYDVKREVLEVKRPAEVEKNRFDLPVTAMEFEIMDAIRNNDVTIICGETGSGKSTQIPAFLYESGMCLSPGDPNKSFLVGVTQPRRVAAVSTAKRICYELGQGDGQSIKHSGGKGNLVAYKTRYESAGSGDSTRIQFMTDGILLSEIQSDLLLRRYSVIVLDESHERNLNTDVLIGLLSVALPLRKKAAEEDPTLPPLKLVLMSATLRVEDFTKNDKLFPSGAPTVVTVPGRTHPVTIHHSKVTELDDYESVAFKKICKIHRKLPPGGILVFLTGKAEIIRMVNQLRRSLSGNGRHQKFNGSEDVGVSQSRPGTIDAPREMDDEELDGENENMDDYDDIDDNFEDSINMISSSDDDNIPKEACVLPLYSLLSAEEQAKVFAPIPETQRLIVLATNIAETSITIPGISYVVDAGRQKCRNYNSGTGVASYDIMWISKASADQRAGRAGRTGPGHCYRLYSSSLYSRHMDDFALPEVLTRPLEDIVLAMKAMNISNVASFPFPTPPDNAQIQAAVKLLANIGCVDISNMERDGGDGTVTRLGKAVSKLPLGVRYAKMLLVAAQAGVLDYAIVIVAILSEASPFTNHVSRDSNAQDADEEKNEDELDEVDKKLVKEREKKRRINRRQWHNHGGDTLAAMLAVGAYTYAGRGSGGASEKLANSKFCEENGLNYVIMCRIQKMRSHLAMIAKNRLGTTSGVASKTGGFSYKMAPPSKIEERLLIQSIASGLLDHVALLATPGSISGEYPIDLRSAFIGSSSSINTPLFLDKASFVYTRDYRQLPRWVCYDSIIRKTAKDGTPINVMKNITPIDQSWLGEISKGTQMVTLGTPLPSPPPIYHDEQDEIMCSVTTKYGSRGWEIAPTKKSMFEVLNSNSKETGAFLRDDSFRWFARFLWEGKIISEFADIRQYMNDSPSLITQRTPSTKVNMLVSILAGAGVDSASALRKHWSVQNDKFLFSQLKNWIKREHHSQAKKIWIEGVRQNVKEWKDTSNS</sequence>
<dbReference type="GO" id="GO:0003723">
    <property type="term" value="F:RNA binding"/>
    <property type="evidence" value="ECO:0007669"/>
    <property type="project" value="TreeGrafter"/>
</dbReference>
<evidence type="ECO:0000256" key="2">
    <source>
        <dbReference type="ARBA" id="ARBA00012552"/>
    </source>
</evidence>
<dbReference type="Pfam" id="PF00270">
    <property type="entry name" value="DEAD"/>
    <property type="match status" value="1"/>
</dbReference>
<evidence type="ECO:0000256" key="7">
    <source>
        <dbReference type="ARBA" id="ARBA00047984"/>
    </source>
</evidence>
<dbReference type="InterPro" id="IPR014001">
    <property type="entry name" value="Helicase_ATP-bd"/>
</dbReference>
<evidence type="ECO:0000256" key="1">
    <source>
        <dbReference type="ARBA" id="ARBA00008792"/>
    </source>
</evidence>
<reference evidence="12" key="1">
    <citation type="submission" date="2021-01" db="EMBL/GenBank/DDBJ databases">
        <authorList>
            <person name="Corre E."/>
            <person name="Pelletier E."/>
            <person name="Niang G."/>
            <person name="Scheremetjew M."/>
            <person name="Finn R."/>
            <person name="Kale V."/>
            <person name="Holt S."/>
            <person name="Cochrane G."/>
            <person name="Meng A."/>
            <person name="Brown T."/>
            <person name="Cohen L."/>
        </authorList>
    </citation>
    <scope>NUCLEOTIDE SEQUENCE</scope>
    <source>
        <strain evidence="12">10249 10 AB</strain>
    </source>
</reference>
<keyword evidence="6" id="KW-0067">ATP-binding</keyword>
<feature type="region of interest" description="Disordered" evidence="9">
    <location>
        <begin position="260"/>
        <end position="304"/>
    </location>
</feature>
<dbReference type="SMART" id="SM00847">
    <property type="entry name" value="HA2"/>
    <property type="match status" value="1"/>
</dbReference>
<dbReference type="EMBL" id="HBIX01034089">
    <property type="protein sequence ID" value="CAE0729461.1"/>
    <property type="molecule type" value="Transcribed_RNA"/>
</dbReference>
<comment type="similarity">
    <text evidence="1">Belongs to the DEAD box helicase family. DEAH subfamily.</text>
</comment>
<dbReference type="Gene3D" id="1.20.120.1080">
    <property type="match status" value="1"/>
</dbReference>
<proteinExistence type="inferred from homology"/>
<dbReference type="PANTHER" id="PTHR18934">
    <property type="entry name" value="ATP-DEPENDENT RNA HELICASE"/>
    <property type="match status" value="1"/>
</dbReference>
<dbReference type="EC" id="3.6.4.13" evidence="2"/>
<evidence type="ECO:0000256" key="8">
    <source>
        <dbReference type="SAM" id="Coils"/>
    </source>
</evidence>
<feature type="compositionally biased region" description="Basic and acidic residues" evidence="9">
    <location>
        <begin position="277"/>
        <end position="297"/>
    </location>
</feature>
<feature type="compositionally biased region" description="Basic and acidic residues" evidence="9">
    <location>
        <begin position="320"/>
        <end position="346"/>
    </location>
</feature>
<keyword evidence="4" id="KW-0378">Hydrolase</keyword>
<dbReference type="FunFam" id="3.40.50.300:FF:000637">
    <property type="entry name" value="ATP-dependent RNA helicase DHX37/DHR1"/>
    <property type="match status" value="1"/>
</dbReference>
<feature type="region of interest" description="Disordered" evidence="9">
    <location>
        <begin position="318"/>
        <end position="351"/>
    </location>
</feature>
<dbReference type="Pfam" id="PF21010">
    <property type="entry name" value="HA2_C"/>
    <property type="match status" value="1"/>
</dbReference>
<evidence type="ECO:0000256" key="6">
    <source>
        <dbReference type="ARBA" id="ARBA00022840"/>
    </source>
</evidence>
<dbReference type="GO" id="GO:0000462">
    <property type="term" value="P:maturation of SSU-rRNA from tricistronic rRNA transcript (SSU-rRNA, 5.8S rRNA, LSU-rRNA)"/>
    <property type="evidence" value="ECO:0007669"/>
    <property type="project" value="TreeGrafter"/>
</dbReference>
<dbReference type="InterPro" id="IPR027417">
    <property type="entry name" value="P-loop_NTPase"/>
</dbReference>